<gene>
    <name evidence="1" type="ORF">MGWOODY_Tha2232</name>
</gene>
<name>A0A160TD01_9ZZZZ</name>
<sequence length="117" mass="13432">MNQSWTPVTETQLIQQIALEVTSLEADAHNLWKLIHLPNPELWQQHPWGDECCGFWVLATFGRHCVYFNDITQSYALGQFEHWGRIADYRAGVESLNYLLDPLVNALTLENTDTSNA</sequence>
<organism evidence="1">
    <name type="scientific">hydrothermal vent metagenome</name>
    <dbReference type="NCBI Taxonomy" id="652676"/>
    <lineage>
        <taxon>unclassified sequences</taxon>
        <taxon>metagenomes</taxon>
        <taxon>ecological metagenomes</taxon>
    </lineage>
</organism>
<reference evidence="1" key="1">
    <citation type="submission" date="2015-10" db="EMBL/GenBank/DDBJ databases">
        <authorList>
            <person name="Gilbert D.G."/>
        </authorList>
    </citation>
    <scope>NUCLEOTIDE SEQUENCE</scope>
</reference>
<proteinExistence type="predicted"/>
<evidence type="ECO:0000313" key="1">
    <source>
        <dbReference type="EMBL" id="CUS41713.1"/>
    </source>
</evidence>
<protein>
    <submittedName>
        <fullName evidence="1">Uncharacterized protein</fullName>
    </submittedName>
</protein>
<accession>A0A160TD01</accession>
<dbReference type="EMBL" id="CZQC01000050">
    <property type="protein sequence ID" value="CUS41713.1"/>
    <property type="molecule type" value="Genomic_DNA"/>
</dbReference>
<dbReference type="AlphaFoldDB" id="A0A160TD01"/>